<keyword evidence="8" id="KW-1185">Reference proteome</keyword>
<feature type="domain" description="DUF1232" evidence="6">
    <location>
        <begin position="65"/>
        <end position="100"/>
    </location>
</feature>
<evidence type="ECO:0000313" key="7">
    <source>
        <dbReference type="EMBL" id="MBH8593846.1"/>
    </source>
</evidence>
<dbReference type="RefSeq" id="WP_181731087.1">
    <property type="nucleotide sequence ID" value="NZ_JACEIR010000001.1"/>
</dbReference>
<organism evidence="7 8">
    <name type="scientific">Thermoactinomyces intermedius</name>
    <dbReference type="NCBI Taxonomy" id="2024"/>
    <lineage>
        <taxon>Bacteria</taxon>
        <taxon>Bacillati</taxon>
        <taxon>Bacillota</taxon>
        <taxon>Bacilli</taxon>
        <taxon>Bacillales</taxon>
        <taxon>Thermoactinomycetaceae</taxon>
        <taxon>Thermoactinomyces</taxon>
    </lineage>
</organism>
<keyword evidence="2 5" id="KW-0812">Transmembrane</keyword>
<dbReference type="AlphaFoldDB" id="A0A8I1A9C0"/>
<keyword evidence="3 5" id="KW-1133">Transmembrane helix</keyword>
<evidence type="ECO:0000256" key="2">
    <source>
        <dbReference type="ARBA" id="ARBA00022692"/>
    </source>
</evidence>
<evidence type="ECO:0000256" key="1">
    <source>
        <dbReference type="ARBA" id="ARBA00004127"/>
    </source>
</evidence>
<dbReference type="Proteomes" id="UP000633619">
    <property type="component" value="Unassembled WGS sequence"/>
</dbReference>
<evidence type="ECO:0000256" key="5">
    <source>
        <dbReference type="SAM" id="Phobius"/>
    </source>
</evidence>
<evidence type="ECO:0000256" key="3">
    <source>
        <dbReference type="ARBA" id="ARBA00022989"/>
    </source>
</evidence>
<dbReference type="EMBL" id="JAECVW010000001">
    <property type="protein sequence ID" value="MBH8593846.1"/>
    <property type="molecule type" value="Genomic_DNA"/>
</dbReference>
<gene>
    <name evidence="7" type="ORF">I8U20_00710</name>
</gene>
<proteinExistence type="predicted"/>
<dbReference type="Pfam" id="PF06803">
    <property type="entry name" value="DUF1232"/>
    <property type="match status" value="1"/>
</dbReference>
<evidence type="ECO:0000256" key="4">
    <source>
        <dbReference type="ARBA" id="ARBA00023136"/>
    </source>
</evidence>
<protein>
    <submittedName>
        <fullName evidence="7">DUF1232 domain-containing protein</fullName>
    </submittedName>
</protein>
<accession>A0A8I1A9C0</accession>
<evidence type="ECO:0000259" key="6">
    <source>
        <dbReference type="Pfam" id="PF06803"/>
    </source>
</evidence>
<evidence type="ECO:0000313" key="8">
    <source>
        <dbReference type="Proteomes" id="UP000633619"/>
    </source>
</evidence>
<comment type="caution">
    <text evidence="7">The sequence shown here is derived from an EMBL/GenBank/DDBJ whole genome shotgun (WGS) entry which is preliminary data.</text>
</comment>
<keyword evidence="4 5" id="KW-0472">Membrane</keyword>
<feature type="transmembrane region" description="Helical" evidence="5">
    <location>
        <begin position="66"/>
        <end position="83"/>
    </location>
</feature>
<dbReference type="GO" id="GO:0012505">
    <property type="term" value="C:endomembrane system"/>
    <property type="evidence" value="ECO:0007669"/>
    <property type="project" value="UniProtKB-SubCell"/>
</dbReference>
<name>A0A8I1A9C0_THEIN</name>
<reference evidence="7 8" key="1">
    <citation type="submission" date="2020-12" db="EMBL/GenBank/DDBJ databases">
        <title>WGS of Thermoactinomyces spp.</title>
        <authorList>
            <person name="Cheng K."/>
        </authorList>
    </citation>
    <scope>NUCLEOTIDE SEQUENCE [LARGE SCALE GENOMIC DNA]</scope>
    <source>
        <strain evidence="8">CICC 10671\DSM 43846</strain>
    </source>
</reference>
<sequence length="119" mass="13830">MKQKNKIIAMLQVLKKEALTKEGEKKIIDQFNRKVESVGGIQALIHKLKVMYHYFRDPGVSIKKKGLVGAALLYFILPTDVIFDWLPVVGYMDDMAAVLFVWRFLSKELERFERGKELK</sequence>
<comment type="subcellular location">
    <subcellularLocation>
        <location evidence="1">Endomembrane system</location>
        <topology evidence="1">Multi-pass membrane protein</topology>
    </subcellularLocation>
</comment>
<dbReference type="InterPro" id="IPR010652">
    <property type="entry name" value="DUF1232"/>
</dbReference>